<dbReference type="CDD" id="cd02224">
    <property type="entry name" value="cupin_SPO2919-like"/>
    <property type="match status" value="1"/>
</dbReference>
<dbReference type="PANTHER" id="PTHR35848">
    <property type="entry name" value="OXALATE-BINDING PROTEIN"/>
    <property type="match status" value="1"/>
</dbReference>
<dbReference type="GO" id="GO:0046872">
    <property type="term" value="F:metal ion binding"/>
    <property type="evidence" value="ECO:0007669"/>
    <property type="project" value="UniProtKB-KW"/>
</dbReference>
<evidence type="ECO:0000256" key="1">
    <source>
        <dbReference type="ARBA" id="ARBA00022723"/>
    </source>
</evidence>
<evidence type="ECO:0000313" key="4">
    <source>
        <dbReference type="Proteomes" id="UP000323671"/>
    </source>
</evidence>
<sequence>MPDHVVPIVTLADLPLTEHGNGARYQARAAQIAGRLGLKGLGARLVELPPGKRAWPRHHHYANEELVVILEGQGLWRFGAESRPVRAGDVLGAPAGGPETAHQLENDSDAPLRYLVVSTMHAPDVMGYPDSGKVAIFAGAPPGGDKAARTLEYVGRLGPTAGYWEGEA</sequence>
<dbReference type="InterPro" id="IPR013096">
    <property type="entry name" value="Cupin_2"/>
</dbReference>
<organism evidence="3 4">
    <name type="scientific">Oryzomicrobium terrae</name>
    <dbReference type="NCBI Taxonomy" id="1735038"/>
    <lineage>
        <taxon>Bacteria</taxon>
        <taxon>Pseudomonadati</taxon>
        <taxon>Pseudomonadota</taxon>
        <taxon>Betaproteobacteria</taxon>
        <taxon>Rhodocyclales</taxon>
        <taxon>Rhodocyclaceae</taxon>
        <taxon>Oryzomicrobium</taxon>
    </lineage>
</organism>
<accession>A0A5C1E7J5</accession>
<name>A0A5C1E7J5_9RHOO</name>
<dbReference type="PANTHER" id="PTHR35848:SF6">
    <property type="entry name" value="CUPIN TYPE-2 DOMAIN-CONTAINING PROTEIN"/>
    <property type="match status" value="1"/>
</dbReference>
<dbReference type="Proteomes" id="UP000323671">
    <property type="component" value="Chromosome"/>
</dbReference>
<dbReference type="EMBL" id="CP022579">
    <property type="protein sequence ID" value="QEL64198.1"/>
    <property type="molecule type" value="Genomic_DNA"/>
</dbReference>
<feature type="domain" description="Cupin type-2" evidence="2">
    <location>
        <begin position="45"/>
        <end position="117"/>
    </location>
</feature>
<evidence type="ECO:0000259" key="2">
    <source>
        <dbReference type="Pfam" id="PF07883"/>
    </source>
</evidence>
<dbReference type="AlphaFoldDB" id="A0A5C1E7J5"/>
<keyword evidence="1" id="KW-0479">Metal-binding</keyword>
<dbReference type="Pfam" id="PF07883">
    <property type="entry name" value="Cupin_2"/>
    <property type="match status" value="1"/>
</dbReference>
<protein>
    <recommendedName>
        <fullName evidence="2">Cupin type-2 domain-containing protein</fullName>
    </recommendedName>
</protein>
<keyword evidence="4" id="KW-1185">Reference proteome</keyword>
<dbReference type="Gene3D" id="2.60.120.10">
    <property type="entry name" value="Jelly Rolls"/>
    <property type="match status" value="1"/>
</dbReference>
<dbReference type="InterPro" id="IPR011051">
    <property type="entry name" value="RmlC_Cupin_sf"/>
</dbReference>
<evidence type="ECO:0000313" key="3">
    <source>
        <dbReference type="EMBL" id="QEL64198.1"/>
    </source>
</evidence>
<reference evidence="3 4" key="1">
    <citation type="submission" date="2017-07" db="EMBL/GenBank/DDBJ databases">
        <title>Complete genome sequence of Oryzomicrobium terrae TPP412.</title>
        <authorList>
            <person name="Chiu L.-W."/>
            <person name="Lo K.-J."/>
            <person name="Tsai Y.-M."/>
            <person name="Lin S.-S."/>
            <person name="Kuo C.-H."/>
            <person name="Liu C.-T."/>
        </authorList>
    </citation>
    <scope>NUCLEOTIDE SEQUENCE [LARGE SCALE GENOMIC DNA]</scope>
    <source>
        <strain evidence="3 4">TPP412</strain>
    </source>
</reference>
<gene>
    <name evidence="3" type="ORF">OTERR_07220</name>
</gene>
<dbReference type="SUPFAM" id="SSF51182">
    <property type="entry name" value="RmlC-like cupins"/>
    <property type="match status" value="1"/>
</dbReference>
<dbReference type="RefSeq" id="WP_149424891.1">
    <property type="nucleotide sequence ID" value="NZ_CP022579.1"/>
</dbReference>
<dbReference type="InterPro" id="IPR051610">
    <property type="entry name" value="GPI/OXD"/>
</dbReference>
<proteinExistence type="predicted"/>
<dbReference type="InterPro" id="IPR014710">
    <property type="entry name" value="RmlC-like_jellyroll"/>
</dbReference>
<dbReference type="KEGG" id="otr:OTERR_07220"/>